<evidence type="ECO:0000313" key="1">
    <source>
        <dbReference type="EMBL" id="MBA4601002.1"/>
    </source>
</evidence>
<evidence type="ECO:0000313" key="2">
    <source>
        <dbReference type="Proteomes" id="UP000538292"/>
    </source>
</evidence>
<comment type="caution">
    <text evidence="1">The sequence shown here is derived from an EMBL/GenBank/DDBJ whole genome shotgun (WGS) entry which is preliminary data.</text>
</comment>
<organism evidence="1 2">
    <name type="scientific">Thermoactinomyces mirandus</name>
    <dbReference type="NCBI Taxonomy" id="2756294"/>
    <lineage>
        <taxon>Bacteria</taxon>
        <taxon>Bacillati</taxon>
        <taxon>Bacillota</taxon>
        <taxon>Bacilli</taxon>
        <taxon>Bacillales</taxon>
        <taxon>Thermoactinomycetaceae</taxon>
        <taxon>Thermoactinomyces</taxon>
    </lineage>
</organism>
<dbReference type="PANTHER" id="PTHR42820:SF1">
    <property type="entry name" value="SHORT-CHAIN DEHYDROGENASE_REDUCTASE FAMILY PROTEIN"/>
    <property type="match status" value="1"/>
</dbReference>
<protein>
    <submittedName>
        <fullName evidence="1">SDR family NAD(P)-dependent oxidoreductase</fullName>
    </submittedName>
</protein>
<dbReference type="EMBL" id="JACEOL010000003">
    <property type="protein sequence ID" value="MBA4601002.1"/>
    <property type="molecule type" value="Genomic_DNA"/>
</dbReference>
<dbReference type="PANTHER" id="PTHR42820">
    <property type="entry name" value="SHORT-CHAIN DEHYDROGENASE REDUCTASE"/>
    <property type="match status" value="1"/>
</dbReference>
<dbReference type="InterPro" id="IPR036291">
    <property type="entry name" value="NAD(P)-bd_dom_sf"/>
</dbReference>
<sequence>MSDSWLHLEGKVAIVTGGASGIGRHITNELISNGVKVVVADLNVKEGVKLTNPYYLKCDVTKKESVDRMVAKTVELFGSVDILINNAGGNDYGFLDLETLDEKVGYTNFEVRSIMCPGCGGQSFLRH</sequence>
<dbReference type="PRINTS" id="PR00081">
    <property type="entry name" value="GDHRDH"/>
</dbReference>
<dbReference type="SUPFAM" id="SSF51735">
    <property type="entry name" value="NAD(P)-binding Rossmann-fold domains"/>
    <property type="match status" value="1"/>
</dbReference>
<proteinExistence type="predicted"/>
<accession>A0A7W1XPP4</accession>
<dbReference type="Pfam" id="PF00106">
    <property type="entry name" value="adh_short"/>
    <property type="match status" value="1"/>
</dbReference>
<keyword evidence="2" id="KW-1185">Reference proteome</keyword>
<dbReference type="InterPro" id="IPR002347">
    <property type="entry name" value="SDR_fam"/>
</dbReference>
<dbReference type="AlphaFoldDB" id="A0A7W1XPP4"/>
<gene>
    <name evidence="1" type="ORF">H2C83_01400</name>
</gene>
<dbReference type="Gene3D" id="3.40.50.720">
    <property type="entry name" value="NAD(P)-binding Rossmann-like Domain"/>
    <property type="match status" value="1"/>
</dbReference>
<name>A0A7W1XPP4_9BACL</name>
<dbReference type="Proteomes" id="UP000538292">
    <property type="component" value="Unassembled WGS sequence"/>
</dbReference>
<reference evidence="1 2" key="1">
    <citation type="submission" date="2020-07" db="EMBL/GenBank/DDBJ databases">
        <title>Thermoactinomyces phylogeny.</title>
        <authorList>
            <person name="Dunlap C."/>
        </authorList>
    </citation>
    <scope>NUCLEOTIDE SEQUENCE [LARGE SCALE GENOMIC DNA]</scope>
    <source>
        <strain evidence="1 2">AMNI-1</strain>
    </source>
</reference>